<dbReference type="PANTHER" id="PTHR43003:SF6">
    <property type="entry name" value="DNA GLYCOSYLASE"/>
    <property type="match status" value="1"/>
</dbReference>
<keyword evidence="4" id="KW-1185">Reference proteome</keyword>
<evidence type="ECO:0000256" key="2">
    <source>
        <dbReference type="ARBA" id="ARBA00023204"/>
    </source>
</evidence>
<dbReference type="EMBL" id="JAMRYM010000102">
    <property type="protein sequence ID" value="MCM6764020.1"/>
    <property type="molecule type" value="Genomic_DNA"/>
</dbReference>
<dbReference type="AlphaFoldDB" id="A0A9X2IT04"/>
<dbReference type="InterPro" id="IPR051912">
    <property type="entry name" value="Alkylbase_DNA_Glycosylase/TA"/>
</dbReference>
<name>A0A9X2IT04_9MICO</name>
<accession>A0A9X2IT04</accession>
<dbReference type="InterPro" id="IPR011257">
    <property type="entry name" value="DNA_glycosylase"/>
</dbReference>
<dbReference type="PANTHER" id="PTHR43003">
    <property type="entry name" value="DNA-3-METHYLADENINE GLYCOSYLASE"/>
    <property type="match status" value="1"/>
</dbReference>
<reference evidence="3" key="1">
    <citation type="submission" date="2022-06" db="EMBL/GenBank/DDBJ databases">
        <title>Whole genome shotgun sequencing (WGS) of Rathayibacter sp. ZW T2_19, isolated from stored onions (Allium cepa).</title>
        <authorList>
            <person name="Stoll D.A."/>
            <person name="Huch M."/>
        </authorList>
    </citation>
    <scope>NUCLEOTIDE SEQUENCE</scope>
    <source>
        <strain evidence="3">ZW T2_19</strain>
    </source>
</reference>
<gene>
    <name evidence="3" type="ORF">NB037_16520</name>
</gene>
<dbReference type="GO" id="GO:0032993">
    <property type="term" value="C:protein-DNA complex"/>
    <property type="evidence" value="ECO:0007669"/>
    <property type="project" value="TreeGrafter"/>
</dbReference>
<dbReference type="GO" id="GO:0008725">
    <property type="term" value="F:DNA-3-methyladenine glycosylase activity"/>
    <property type="evidence" value="ECO:0007669"/>
    <property type="project" value="TreeGrafter"/>
</dbReference>
<dbReference type="RefSeq" id="WP_251947697.1">
    <property type="nucleotide sequence ID" value="NZ_JAMRYM010000102.1"/>
</dbReference>
<evidence type="ECO:0000313" key="3">
    <source>
        <dbReference type="EMBL" id="MCM6764020.1"/>
    </source>
</evidence>
<evidence type="ECO:0000256" key="1">
    <source>
        <dbReference type="ARBA" id="ARBA00022763"/>
    </source>
</evidence>
<proteinExistence type="predicted"/>
<keyword evidence="1" id="KW-0227">DNA damage</keyword>
<dbReference type="Proteomes" id="UP001155240">
    <property type="component" value="Unassembled WGS sequence"/>
</dbReference>
<dbReference type="GO" id="GO:0005737">
    <property type="term" value="C:cytoplasm"/>
    <property type="evidence" value="ECO:0007669"/>
    <property type="project" value="TreeGrafter"/>
</dbReference>
<protein>
    <submittedName>
        <fullName evidence="3">DNA-3-methyladenine glycosylase 2 family protein</fullName>
    </submittedName>
</protein>
<dbReference type="Gene3D" id="1.10.340.30">
    <property type="entry name" value="Hypothetical protein, domain 2"/>
    <property type="match status" value="1"/>
</dbReference>
<dbReference type="GO" id="GO:0043916">
    <property type="term" value="F:DNA-7-methylguanine glycosylase activity"/>
    <property type="evidence" value="ECO:0007669"/>
    <property type="project" value="TreeGrafter"/>
</dbReference>
<organism evidence="3 4">
    <name type="scientific">Rathayibacter rubneri</name>
    <dbReference type="NCBI Taxonomy" id="2950106"/>
    <lineage>
        <taxon>Bacteria</taxon>
        <taxon>Bacillati</taxon>
        <taxon>Actinomycetota</taxon>
        <taxon>Actinomycetes</taxon>
        <taxon>Micrococcales</taxon>
        <taxon>Microbacteriaceae</taxon>
        <taxon>Rathayibacter</taxon>
    </lineage>
</organism>
<dbReference type="GO" id="GO:0006285">
    <property type="term" value="P:base-excision repair, AP site formation"/>
    <property type="evidence" value="ECO:0007669"/>
    <property type="project" value="TreeGrafter"/>
</dbReference>
<comment type="caution">
    <text evidence="3">The sequence shown here is derived from an EMBL/GenBank/DDBJ whole genome shotgun (WGS) entry which is preliminary data.</text>
</comment>
<keyword evidence="2" id="KW-0234">DNA repair</keyword>
<dbReference type="SUPFAM" id="SSF48150">
    <property type="entry name" value="DNA-glycosylase"/>
    <property type="match status" value="1"/>
</dbReference>
<sequence length="314" mass="34217">MTSAPPPPVPARATVYAPAVPVSLALTVRTLLRGTGDPTMLIDASGFWKAFRTPRGAGTLHLVQAVDGSVRARAWGEGAEWLIAQVPELLGHGDDWSGLDLSSHRPLADVLRRVEGLRLARAGLVFEMLAPSILEQKVTSTEAWRAYRALVRRYGDPAPGPVPVPLHVAPTAEQWRRIPSWEWHRAGVDPRRSRTLLTAALVAPGLERTLAFGRGGAEVESRLRSVPGIGAWTASEVMMRAHGDPDAVSVGDYHLAAAVGFALTGRLGVDDDGMLELLEPWRGHRQRIIRLIGCSGARKPRHGPRMTIQDHRWH</sequence>
<dbReference type="GO" id="GO:0006307">
    <property type="term" value="P:DNA alkylation repair"/>
    <property type="evidence" value="ECO:0007669"/>
    <property type="project" value="TreeGrafter"/>
</dbReference>
<evidence type="ECO:0000313" key="4">
    <source>
        <dbReference type="Proteomes" id="UP001155240"/>
    </source>
</evidence>
<dbReference type="GO" id="GO:0032131">
    <property type="term" value="F:alkylated DNA binding"/>
    <property type="evidence" value="ECO:0007669"/>
    <property type="project" value="TreeGrafter"/>
</dbReference>